<evidence type="ECO:0000256" key="10">
    <source>
        <dbReference type="ARBA" id="ARBA00038466"/>
    </source>
</evidence>
<dbReference type="eggNOG" id="KOG4123">
    <property type="taxonomic scope" value="Eukaryota"/>
</dbReference>
<gene>
    <name evidence="13" type="ORF">HMPREF1544_02473</name>
</gene>
<sequence length="550" mass="62253">MLSKVTLLSIFLLLWLRWLTATLPGYIHPDEFFQNPEITSAKIFNIHTLTPWEYQPQHASRSILSPFLTTGIPFYMLKAWLPKDTLPSSVTLFMTERLSAFAWSLVIDVCVYRICKRIGTKPKIPMLLIATSQVTLAYNTRPFSNSFESVLLCLCLYTYVNYTYKANARLAFLLGALFSIGVFTRITFPLYAFPIGIAFIYQAYKHYNFNQFTTSVFPLVLGIISFAVFAIAADSVYYGTLSFTVDGQPFRDVGHVVSTLFDPTTLATVRADGDIVITPLNNLLYNMNVDNLAQHGLHPRYTHFAVNLPLLFGPLAIFGFFLVLISVVFSGLVGLSIIPHQEARFLTPLLAPLILIYTWKQIKLPASFWAIWLLFNVITTYIFAVVHQGGIVPTMGFLQHATDTSGFHVTTNLVFYKTYMPPRHLLVDSKNNRHTHINILDFSSRLDEAVAALENSSGVVLRRHQPGKIEIDFAKTSTPNAFERTIFISPSFVPLPKVKNHRYLMMASYSPHVGFDDMDKMMERASEMNSPESQMSLNVFLLLSEQDDPK</sequence>
<feature type="signal peptide" evidence="12">
    <location>
        <begin position="1"/>
        <end position="22"/>
    </location>
</feature>
<dbReference type="STRING" id="1220926.S2K5R1"/>
<dbReference type="PANTHER" id="PTHR22760">
    <property type="entry name" value="GLYCOSYLTRANSFERASE"/>
    <property type="match status" value="1"/>
</dbReference>
<evidence type="ECO:0000256" key="11">
    <source>
        <dbReference type="RuleBase" id="RU363075"/>
    </source>
</evidence>
<keyword evidence="4 11" id="KW-0328">Glycosyltransferase</keyword>
<feature type="transmembrane region" description="Helical" evidence="11">
    <location>
        <begin position="212"/>
        <end position="233"/>
    </location>
</feature>
<evidence type="ECO:0000256" key="4">
    <source>
        <dbReference type="ARBA" id="ARBA00022676"/>
    </source>
</evidence>
<feature type="transmembrane region" description="Helical" evidence="11">
    <location>
        <begin position="170"/>
        <end position="200"/>
    </location>
</feature>
<keyword evidence="9 11" id="KW-0472">Membrane</keyword>
<reference evidence="14" key="1">
    <citation type="submission" date="2013-05" db="EMBL/GenBank/DDBJ databases">
        <title>The Genome sequence of Mucor circinelloides f. circinelloides 1006PhL.</title>
        <authorList>
            <consortium name="The Broad Institute Genomics Platform"/>
            <person name="Cuomo C."/>
            <person name="Earl A."/>
            <person name="Findley K."/>
            <person name="Lee S.C."/>
            <person name="Walker B."/>
            <person name="Young S."/>
            <person name="Zeng Q."/>
            <person name="Gargeya S."/>
            <person name="Fitzgerald M."/>
            <person name="Haas B."/>
            <person name="Abouelleil A."/>
            <person name="Allen A.W."/>
            <person name="Alvarado L."/>
            <person name="Arachchi H.M."/>
            <person name="Berlin A.M."/>
            <person name="Chapman S.B."/>
            <person name="Gainer-Dewar J."/>
            <person name="Goldberg J."/>
            <person name="Griggs A."/>
            <person name="Gujja S."/>
            <person name="Hansen M."/>
            <person name="Howarth C."/>
            <person name="Imamovic A."/>
            <person name="Ireland A."/>
            <person name="Larimer J."/>
            <person name="McCowan C."/>
            <person name="Murphy C."/>
            <person name="Pearson M."/>
            <person name="Poon T.W."/>
            <person name="Priest M."/>
            <person name="Roberts A."/>
            <person name="Saif S."/>
            <person name="Shea T."/>
            <person name="Sisk P."/>
            <person name="Sykes S."/>
            <person name="Wortman J."/>
            <person name="Nusbaum C."/>
            <person name="Birren B."/>
        </authorList>
    </citation>
    <scope>NUCLEOTIDE SEQUENCE [LARGE SCALE GENOMIC DNA]</scope>
    <source>
        <strain evidence="14">1006PhL</strain>
    </source>
</reference>
<evidence type="ECO:0000256" key="1">
    <source>
        <dbReference type="ARBA" id="ARBA00004477"/>
    </source>
</evidence>
<comment type="similarity">
    <text evidence="10">Belongs to the glycosyltransferase 22 family. PIGZ subfamily.</text>
</comment>
<keyword evidence="14" id="KW-1185">Reference proteome</keyword>
<evidence type="ECO:0000256" key="6">
    <source>
        <dbReference type="ARBA" id="ARBA00022692"/>
    </source>
</evidence>
<dbReference type="GO" id="GO:0000026">
    <property type="term" value="F:alpha-1,2-mannosyltransferase activity"/>
    <property type="evidence" value="ECO:0007669"/>
    <property type="project" value="TreeGrafter"/>
</dbReference>
<name>S2K5R1_MUCC1</name>
<dbReference type="OMA" id="HGIHPRY"/>
<keyword evidence="12" id="KW-0732">Signal</keyword>
<dbReference type="AlphaFoldDB" id="S2K5R1"/>
<dbReference type="PANTHER" id="PTHR22760:SF3">
    <property type="entry name" value="GPI MANNOSYLTRANSFERASE 4"/>
    <property type="match status" value="1"/>
</dbReference>
<dbReference type="GO" id="GO:0006506">
    <property type="term" value="P:GPI anchor biosynthetic process"/>
    <property type="evidence" value="ECO:0007669"/>
    <property type="project" value="UniProtKB-KW"/>
</dbReference>
<protein>
    <recommendedName>
        <fullName evidence="11">Mannosyltransferase</fullName>
        <ecNumber evidence="11">2.4.1.-</ecNumber>
    </recommendedName>
</protein>
<evidence type="ECO:0000256" key="12">
    <source>
        <dbReference type="SAM" id="SignalP"/>
    </source>
</evidence>
<dbReference type="EMBL" id="KE123917">
    <property type="protein sequence ID" value="EPB90728.1"/>
    <property type="molecule type" value="Genomic_DNA"/>
</dbReference>
<dbReference type="FunCoup" id="S2K5R1">
    <property type="interactions" value="108"/>
</dbReference>
<keyword evidence="6 11" id="KW-0812">Transmembrane</keyword>
<dbReference type="InterPro" id="IPR005599">
    <property type="entry name" value="GPI_mannosylTrfase"/>
</dbReference>
<proteinExistence type="inferred from homology"/>
<evidence type="ECO:0000256" key="3">
    <source>
        <dbReference type="ARBA" id="ARBA00022502"/>
    </source>
</evidence>
<evidence type="ECO:0000256" key="7">
    <source>
        <dbReference type="ARBA" id="ARBA00022824"/>
    </source>
</evidence>
<dbReference type="Pfam" id="PF03901">
    <property type="entry name" value="Glyco_transf_22"/>
    <property type="match status" value="1"/>
</dbReference>
<comment type="pathway">
    <text evidence="2">Glycolipid biosynthesis; glycosylphosphatidylinositol-anchor biosynthesis.</text>
</comment>
<dbReference type="EC" id="2.4.1.-" evidence="11"/>
<organism evidence="13 14">
    <name type="scientific">Mucor circinelloides f. circinelloides (strain 1006PhL)</name>
    <name type="common">Mucormycosis agent</name>
    <name type="synonym">Calyptromyces circinelloides</name>
    <dbReference type="NCBI Taxonomy" id="1220926"/>
    <lineage>
        <taxon>Eukaryota</taxon>
        <taxon>Fungi</taxon>
        <taxon>Fungi incertae sedis</taxon>
        <taxon>Mucoromycota</taxon>
        <taxon>Mucoromycotina</taxon>
        <taxon>Mucoromycetes</taxon>
        <taxon>Mucorales</taxon>
        <taxon>Mucorineae</taxon>
        <taxon>Mucoraceae</taxon>
        <taxon>Mucor</taxon>
    </lineage>
</organism>
<comment type="subcellular location">
    <subcellularLocation>
        <location evidence="1 11">Endoplasmic reticulum membrane</location>
        <topology evidence="1 11">Multi-pass membrane protein</topology>
    </subcellularLocation>
</comment>
<keyword evidence="7 11" id="KW-0256">Endoplasmic reticulum</keyword>
<dbReference type="InParanoid" id="S2K5R1"/>
<evidence type="ECO:0000256" key="8">
    <source>
        <dbReference type="ARBA" id="ARBA00022989"/>
    </source>
</evidence>
<feature type="transmembrane region" description="Helical" evidence="11">
    <location>
        <begin position="315"/>
        <end position="338"/>
    </location>
</feature>
<feature type="chain" id="PRO_5004497692" description="Mannosyltransferase" evidence="12">
    <location>
        <begin position="23"/>
        <end position="550"/>
    </location>
</feature>
<keyword evidence="3" id="KW-0337">GPI-anchor biosynthesis</keyword>
<feature type="transmembrane region" description="Helical" evidence="11">
    <location>
        <begin position="368"/>
        <end position="386"/>
    </location>
</feature>
<evidence type="ECO:0000313" key="14">
    <source>
        <dbReference type="Proteomes" id="UP000014254"/>
    </source>
</evidence>
<dbReference type="Proteomes" id="UP000014254">
    <property type="component" value="Unassembled WGS sequence"/>
</dbReference>
<accession>S2K5R1</accession>
<dbReference type="VEuPathDB" id="FungiDB:HMPREF1544_02473"/>
<keyword evidence="5" id="KW-0808">Transferase</keyword>
<dbReference type="OrthoDB" id="10066429at2759"/>
<dbReference type="GO" id="GO:0005789">
    <property type="term" value="C:endoplasmic reticulum membrane"/>
    <property type="evidence" value="ECO:0007669"/>
    <property type="project" value="UniProtKB-SubCell"/>
</dbReference>
<evidence type="ECO:0000256" key="5">
    <source>
        <dbReference type="ARBA" id="ARBA00022679"/>
    </source>
</evidence>
<evidence type="ECO:0000313" key="13">
    <source>
        <dbReference type="EMBL" id="EPB90728.1"/>
    </source>
</evidence>
<feature type="transmembrane region" description="Helical" evidence="11">
    <location>
        <begin position="345"/>
        <end position="362"/>
    </location>
</feature>
<evidence type="ECO:0000256" key="9">
    <source>
        <dbReference type="ARBA" id="ARBA00023136"/>
    </source>
</evidence>
<evidence type="ECO:0000256" key="2">
    <source>
        <dbReference type="ARBA" id="ARBA00004687"/>
    </source>
</evidence>
<keyword evidence="8 11" id="KW-1133">Transmembrane helix</keyword>